<dbReference type="PANTHER" id="PTHR33365:SF4">
    <property type="entry name" value="CYCLOCHLOROTINE BIOSYNTHESIS PROTEIN O"/>
    <property type="match status" value="1"/>
</dbReference>
<organism evidence="3 4">
    <name type="scientific">Aureobasidium namibiae CBS 147.97</name>
    <dbReference type="NCBI Taxonomy" id="1043004"/>
    <lineage>
        <taxon>Eukaryota</taxon>
        <taxon>Fungi</taxon>
        <taxon>Dikarya</taxon>
        <taxon>Ascomycota</taxon>
        <taxon>Pezizomycotina</taxon>
        <taxon>Dothideomycetes</taxon>
        <taxon>Dothideomycetidae</taxon>
        <taxon>Dothideales</taxon>
        <taxon>Saccotheciaceae</taxon>
        <taxon>Aureobasidium</taxon>
    </lineage>
</organism>
<dbReference type="HOGENOM" id="CLU_042941_0_2_1"/>
<evidence type="ECO:0000313" key="4">
    <source>
        <dbReference type="Proteomes" id="UP000027730"/>
    </source>
</evidence>
<dbReference type="RefSeq" id="XP_013428159.1">
    <property type="nucleotide sequence ID" value="XM_013572705.1"/>
</dbReference>
<comment type="similarity">
    <text evidence="2">Belongs to the ustYa family.</text>
</comment>
<dbReference type="OrthoDB" id="3687641at2759"/>
<protein>
    <submittedName>
        <fullName evidence="3">Uncharacterized protein</fullName>
    </submittedName>
</protein>
<dbReference type="Pfam" id="PF11807">
    <property type="entry name" value="UstYa"/>
    <property type="match status" value="1"/>
</dbReference>
<dbReference type="Proteomes" id="UP000027730">
    <property type="component" value="Unassembled WGS sequence"/>
</dbReference>
<dbReference type="GeneID" id="25413527"/>
<gene>
    <name evidence="3" type="ORF">M436DRAFT_63464</name>
</gene>
<dbReference type="STRING" id="1043004.A0A074WWN1"/>
<keyword evidence="4" id="KW-1185">Reference proteome</keyword>
<dbReference type="PANTHER" id="PTHR33365">
    <property type="entry name" value="YALI0B05434P"/>
    <property type="match status" value="1"/>
</dbReference>
<comment type="pathway">
    <text evidence="1">Mycotoxin biosynthesis.</text>
</comment>
<sequence>MLVVRLLPPSDAICDQKGIIFSPLQGAIQYDWLNYGDMWTQGLKYRTPVNTSVSEETNEAWLELLTDVDLSVPEHVLDALGQKTDYRWRAHPSGGYAAKLGGFHQMACLNEIRQHVKADLDNPKRIEKRQIVDNCLELLRQKFMCDMDATPYLLKYDKKAVRGDVPDMDTLHKCRDYGKLRTLVQNSDHTKYV</sequence>
<proteinExistence type="inferred from homology"/>
<evidence type="ECO:0000256" key="2">
    <source>
        <dbReference type="ARBA" id="ARBA00035112"/>
    </source>
</evidence>
<dbReference type="GO" id="GO:0043386">
    <property type="term" value="P:mycotoxin biosynthetic process"/>
    <property type="evidence" value="ECO:0007669"/>
    <property type="project" value="InterPro"/>
</dbReference>
<evidence type="ECO:0000313" key="3">
    <source>
        <dbReference type="EMBL" id="KEQ74137.1"/>
    </source>
</evidence>
<dbReference type="EMBL" id="KL584708">
    <property type="protein sequence ID" value="KEQ74137.1"/>
    <property type="molecule type" value="Genomic_DNA"/>
</dbReference>
<name>A0A074WWN1_9PEZI</name>
<accession>A0A074WWN1</accession>
<dbReference type="AlphaFoldDB" id="A0A074WWN1"/>
<evidence type="ECO:0000256" key="1">
    <source>
        <dbReference type="ARBA" id="ARBA00004685"/>
    </source>
</evidence>
<dbReference type="InterPro" id="IPR021765">
    <property type="entry name" value="UstYa-like"/>
</dbReference>
<reference evidence="3 4" key="1">
    <citation type="journal article" date="2014" name="BMC Genomics">
        <title>Genome sequencing of four Aureobasidium pullulans varieties: biotechnological potential, stress tolerance, and description of new species.</title>
        <authorList>
            <person name="Gostin Ar C."/>
            <person name="Ohm R.A."/>
            <person name="Kogej T."/>
            <person name="Sonjak S."/>
            <person name="Turk M."/>
            <person name="Zajc J."/>
            <person name="Zalar P."/>
            <person name="Grube M."/>
            <person name="Sun H."/>
            <person name="Han J."/>
            <person name="Sharma A."/>
            <person name="Chiniquy J."/>
            <person name="Ngan C.Y."/>
            <person name="Lipzen A."/>
            <person name="Barry K."/>
            <person name="Grigoriev I.V."/>
            <person name="Gunde-Cimerman N."/>
        </authorList>
    </citation>
    <scope>NUCLEOTIDE SEQUENCE [LARGE SCALE GENOMIC DNA]</scope>
    <source>
        <strain evidence="3 4">CBS 147.97</strain>
    </source>
</reference>